<feature type="region of interest" description="Disordered" evidence="1">
    <location>
        <begin position="49"/>
        <end position="73"/>
    </location>
</feature>
<gene>
    <name evidence="2" type="ORF">VTK73DRAFT_10292</name>
</gene>
<sequence>MPRHARPTYGPGTGGLGSGGADRYIDHGKTMHEHLPRSMAAYIQDLPPKLHESKRTPGVGGAGEDTFATGVSL</sequence>
<dbReference type="Proteomes" id="UP001586593">
    <property type="component" value="Unassembled WGS sequence"/>
</dbReference>
<name>A0ABR3VXS4_9PEZI</name>
<evidence type="ECO:0000313" key="2">
    <source>
        <dbReference type="EMBL" id="KAL1847684.1"/>
    </source>
</evidence>
<evidence type="ECO:0000313" key="3">
    <source>
        <dbReference type="Proteomes" id="UP001586593"/>
    </source>
</evidence>
<dbReference type="EMBL" id="JAZHXJ010000961">
    <property type="protein sequence ID" value="KAL1847684.1"/>
    <property type="molecule type" value="Genomic_DNA"/>
</dbReference>
<feature type="compositionally biased region" description="Gly residues" evidence="1">
    <location>
        <begin position="11"/>
        <end position="20"/>
    </location>
</feature>
<feature type="region of interest" description="Disordered" evidence="1">
    <location>
        <begin position="1"/>
        <end position="26"/>
    </location>
</feature>
<comment type="caution">
    <text evidence="2">The sequence shown here is derived from an EMBL/GenBank/DDBJ whole genome shotgun (WGS) entry which is preliminary data.</text>
</comment>
<evidence type="ECO:0000256" key="1">
    <source>
        <dbReference type="SAM" id="MobiDB-lite"/>
    </source>
</evidence>
<protein>
    <submittedName>
        <fullName evidence="2">Uncharacterized protein</fullName>
    </submittedName>
</protein>
<proteinExistence type="predicted"/>
<organism evidence="2 3">
    <name type="scientific">Phialemonium thermophilum</name>
    <dbReference type="NCBI Taxonomy" id="223376"/>
    <lineage>
        <taxon>Eukaryota</taxon>
        <taxon>Fungi</taxon>
        <taxon>Dikarya</taxon>
        <taxon>Ascomycota</taxon>
        <taxon>Pezizomycotina</taxon>
        <taxon>Sordariomycetes</taxon>
        <taxon>Sordariomycetidae</taxon>
        <taxon>Cephalothecales</taxon>
        <taxon>Cephalothecaceae</taxon>
        <taxon>Phialemonium</taxon>
    </lineage>
</organism>
<reference evidence="2 3" key="1">
    <citation type="journal article" date="2024" name="Commun. Biol.">
        <title>Comparative genomic analysis of thermophilic fungi reveals convergent evolutionary adaptations and gene losses.</title>
        <authorList>
            <person name="Steindorff A.S."/>
            <person name="Aguilar-Pontes M.V."/>
            <person name="Robinson A.J."/>
            <person name="Andreopoulos B."/>
            <person name="LaButti K."/>
            <person name="Kuo A."/>
            <person name="Mondo S."/>
            <person name="Riley R."/>
            <person name="Otillar R."/>
            <person name="Haridas S."/>
            <person name="Lipzen A."/>
            <person name="Grimwood J."/>
            <person name="Schmutz J."/>
            <person name="Clum A."/>
            <person name="Reid I.D."/>
            <person name="Moisan M.C."/>
            <person name="Butler G."/>
            <person name="Nguyen T.T.M."/>
            <person name="Dewar K."/>
            <person name="Conant G."/>
            <person name="Drula E."/>
            <person name="Henrissat B."/>
            <person name="Hansel C."/>
            <person name="Singer S."/>
            <person name="Hutchinson M.I."/>
            <person name="de Vries R.P."/>
            <person name="Natvig D.O."/>
            <person name="Powell A.J."/>
            <person name="Tsang A."/>
            <person name="Grigoriev I.V."/>
        </authorList>
    </citation>
    <scope>NUCLEOTIDE SEQUENCE [LARGE SCALE GENOMIC DNA]</scope>
    <source>
        <strain evidence="2 3">ATCC 24622</strain>
    </source>
</reference>
<accession>A0ABR3VXS4</accession>
<keyword evidence="3" id="KW-1185">Reference proteome</keyword>